<dbReference type="RefSeq" id="WP_065392396.1">
    <property type="nucleotide sequence ID" value="NZ_CAWMQN010000104.1"/>
</dbReference>
<sequence>MWPVFITFVLICGYKYIDSDIPSKIELQKAQGWNAYFQVALKGGEFLIAGFVMAVFIDVLLYLAMYIMNVPAYLGAKYTQFTFATDLNGLRYATASFFSWIVVISTVLMSISQASIAKNRSENYAYRIKAIRNNAKKDSVNELLLESLECGLLVMVTLKSRKVYVGMVDEANFYNFHTHSDAMVSIIPFISGYRDKDSLSFMVEHNYTDIYSRKEITLNSEPLSVYQFRHILPIDQIESFSLFDVDTYISFEEEYSKHPFVENSNNNDEAAV</sequence>
<dbReference type="AlphaFoldDB" id="A0A1B8YB46"/>
<accession>A0A1B8YB46</accession>
<gene>
    <name evidence="2" type="ORF">Phpb_04643</name>
</gene>
<name>A0A1B8YB46_9GAMM</name>
<dbReference type="EMBL" id="LOIC01000104">
    <property type="protein sequence ID" value="OCA52358.1"/>
    <property type="molecule type" value="Genomic_DNA"/>
</dbReference>
<evidence type="ECO:0000256" key="1">
    <source>
        <dbReference type="SAM" id="Phobius"/>
    </source>
</evidence>
<keyword evidence="1" id="KW-0812">Transmembrane</keyword>
<evidence type="ECO:0000313" key="3">
    <source>
        <dbReference type="Proteomes" id="UP000092665"/>
    </source>
</evidence>
<feature type="transmembrane region" description="Helical" evidence="1">
    <location>
        <begin position="46"/>
        <end position="69"/>
    </location>
</feature>
<organism evidence="2 3">
    <name type="scientific">Photorhabdus namnaonensis</name>
    <dbReference type="NCBI Taxonomy" id="1851568"/>
    <lineage>
        <taxon>Bacteria</taxon>
        <taxon>Pseudomonadati</taxon>
        <taxon>Pseudomonadota</taxon>
        <taxon>Gammaproteobacteria</taxon>
        <taxon>Enterobacterales</taxon>
        <taxon>Morganellaceae</taxon>
        <taxon>Photorhabdus</taxon>
    </lineage>
</organism>
<feature type="transmembrane region" description="Helical" evidence="1">
    <location>
        <begin position="89"/>
        <end position="111"/>
    </location>
</feature>
<dbReference type="Proteomes" id="UP000092665">
    <property type="component" value="Unassembled WGS sequence"/>
</dbReference>
<evidence type="ECO:0000313" key="2">
    <source>
        <dbReference type="EMBL" id="OCA52358.1"/>
    </source>
</evidence>
<protein>
    <submittedName>
        <fullName evidence="2">Uncharacterized protein</fullName>
    </submittedName>
</protein>
<dbReference type="PATRIC" id="fig|29488.15.peg.5103"/>
<comment type="caution">
    <text evidence="2">The sequence shown here is derived from an EMBL/GenBank/DDBJ whole genome shotgun (WGS) entry which is preliminary data.</text>
</comment>
<proteinExistence type="predicted"/>
<reference evidence="3" key="1">
    <citation type="submission" date="2015-11" db="EMBL/GenBank/DDBJ databases">
        <authorList>
            <person name="Tobias N.J."/>
            <person name="Mishra B."/>
            <person name="Gupta D.K."/>
            <person name="Thines M."/>
            <person name="Stinear T.P."/>
            <person name="Bode H.B."/>
        </authorList>
    </citation>
    <scope>NUCLEOTIDE SEQUENCE [LARGE SCALE GENOMIC DNA]</scope>
    <source>
        <strain evidence="3">PB45.5</strain>
    </source>
</reference>
<keyword evidence="1" id="KW-1133">Transmembrane helix</keyword>
<keyword evidence="1" id="KW-0472">Membrane</keyword>
<keyword evidence="3" id="KW-1185">Reference proteome</keyword>